<feature type="compositionally biased region" description="Polar residues" evidence="4">
    <location>
        <begin position="246"/>
        <end position="256"/>
    </location>
</feature>
<comment type="caution">
    <text evidence="6">The sequence shown here is derived from an EMBL/GenBank/DDBJ whole genome shotgun (WGS) entry which is preliminary data.</text>
</comment>
<evidence type="ECO:0000313" key="6">
    <source>
        <dbReference type="EMBL" id="OMO81762.1"/>
    </source>
</evidence>
<dbReference type="InterPro" id="IPR012967">
    <property type="entry name" value="COMT_dimerisation"/>
</dbReference>
<dbReference type="AlphaFoldDB" id="A0A1R3IGQ0"/>
<keyword evidence="1" id="KW-0489">Methyltransferase</keyword>
<keyword evidence="3" id="KW-0949">S-adenosyl-L-methionine</keyword>
<dbReference type="InterPro" id="IPR016461">
    <property type="entry name" value="COMT-like"/>
</dbReference>
<evidence type="ECO:0000256" key="3">
    <source>
        <dbReference type="ARBA" id="ARBA00022691"/>
    </source>
</evidence>
<protein>
    <recommendedName>
        <fullName evidence="5">O-methyltransferase dimerisation domain-containing protein</fullName>
    </recommendedName>
</protein>
<evidence type="ECO:0000256" key="4">
    <source>
        <dbReference type="SAM" id="MobiDB-lite"/>
    </source>
</evidence>
<name>A0A1R3IGQ0_COCAP</name>
<feature type="domain" description="O-methyltransferase dimerisation" evidence="5">
    <location>
        <begin position="19"/>
        <end position="113"/>
    </location>
</feature>
<dbReference type="FunFam" id="1.10.10.10:FF:000357">
    <property type="entry name" value="Caffeic acid 3-O-methyltransferase"/>
    <property type="match status" value="1"/>
</dbReference>
<dbReference type="Gramene" id="OMO81762">
    <property type="protein sequence ID" value="OMO81762"/>
    <property type="gene ID" value="CCACVL1_12238"/>
</dbReference>
<gene>
    <name evidence="6" type="ORF">CCACVL1_12238</name>
</gene>
<dbReference type="GO" id="GO:0032259">
    <property type="term" value="P:methylation"/>
    <property type="evidence" value="ECO:0007669"/>
    <property type="project" value="UniProtKB-KW"/>
</dbReference>
<dbReference type="STRING" id="210143.A0A1R3IGQ0"/>
<feature type="compositionally biased region" description="Basic and acidic residues" evidence="4">
    <location>
        <begin position="213"/>
        <end position="225"/>
    </location>
</feature>
<keyword evidence="7" id="KW-1185">Reference proteome</keyword>
<dbReference type="Proteomes" id="UP000188268">
    <property type="component" value="Unassembled WGS sequence"/>
</dbReference>
<dbReference type="InterPro" id="IPR036388">
    <property type="entry name" value="WH-like_DNA-bd_sf"/>
</dbReference>
<feature type="region of interest" description="Disordered" evidence="4">
    <location>
        <begin position="195"/>
        <end position="256"/>
    </location>
</feature>
<dbReference type="Pfam" id="PF08100">
    <property type="entry name" value="Dimerisation"/>
    <property type="match status" value="1"/>
</dbReference>
<dbReference type="InterPro" id="IPR036390">
    <property type="entry name" value="WH_DNA-bd_sf"/>
</dbReference>
<dbReference type="Gene3D" id="1.10.10.10">
    <property type="entry name" value="Winged helix-like DNA-binding domain superfamily/Winged helix DNA-binding domain"/>
    <property type="match status" value="1"/>
</dbReference>
<dbReference type="GO" id="GO:0046983">
    <property type="term" value="F:protein dimerization activity"/>
    <property type="evidence" value="ECO:0007669"/>
    <property type="project" value="InterPro"/>
</dbReference>
<dbReference type="GO" id="GO:0008168">
    <property type="term" value="F:methyltransferase activity"/>
    <property type="evidence" value="ECO:0007669"/>
    <property type="project" value="UniProtKB-KW"/>
</dbReference>
<reference evidence="6 7" key="1">
    <citation type="submission" date="2013-09" db="EMBL/GenBank/DDBJ databases">
        <title>Corchorus capsularis genome sequencing.</title>
        <authorList>
            <person name="Alam M."/>
            <person name="Haque M.S."/>
            <person name="Islam M.S."/>
            <person name="Emdad E.M."/>
            <person name="Islam M.M."/>
            <person name="Ahmed B."/>
            <person name="Halim A."/>
            <person name="Hossen Q.M.M."/>
            <person name="Hossain M.Z."/>
            <person name="Ahmed R."/>
            <person name="Khan M.M."/>
            <person name="Islam R."/>
            <person name="Rashid M.M."/>
            <person name="Khan S.A."/>
            <person name="Rahman M.S."/>
            <person name="Alam M."/>
        </authorList>
    </citation>
    <scope>NUCLEOTIDE SEQUENCE [LARGE SCALE GENOMIC DNA]</scope>
    <source>
        <strain evidence="7">cv. CVL-1</strain>
        <tissue evidence="6">Whole seedling</tissue>
    </source>
</reference>
<dbReference type="PANTHER" id="PTHR11746">
    <property type="entry name" value="O-METHYLTRANSFERASE"/>
    <property type="match status" value="1"/>
</dbReference>
<sequence length="410" mass="45565">MGNGSNDSSADEESFSYAMQIAQSLVLPMSMHAAIQLQVFDIIAQAGPDAKLSAKEIAAKLPTKNPEAPSMLDRLLRLLATHCIVGCSLANDEEGGHPRRLYSLTPVSKYFVPNEDGVSLGPFMNLAQDNVFLASCSPIRRQSHHRNPSHQTNQRIAGEFESSTFSVYFTNFPEIWIGTYKLRFYKARCQEKITAHPPSNDFNPKPTVCNEDSPTKVEANRDVFKESIPSNHLQQPEKTFDENNDSNESPNHSSNSITINLENGFLVIKINVEDWLRSKKSESKIDHVSVVNSANTEAVEPSKALARLPNPIIPPSSDIVTCHEPMRFQLPFCLRMAPIYNWTLVNFLSSCGKPFESHKLNSNHLTVENIGCSPCSDDELSNDPNVVLDQDQNYYLVDSDGYGTPGSPCF</sequence>
<feature type="compositionally biased region" description="Polar residues" evidence="4">
    <location>
        <begin position="228"/>
        <end position="237"/>
    </location>
</feature>
<dbReference type="SUPFAM" id="SSF46785">
    <property type="entry name" value="Winged helix' DNA-binding domain"/>
    <property type="match status" value="1"/>
</dbReference>
<dbReference type="EMBL" id="AWWV01010090">
    <property type="protein sequence ID" value="OMO81762.1"/>
    <property type="molecule type" value="Genomic_DNA"/>
</dbReference>
<proteinExistence type="predicted"/>
<organism evidence="6 7">
    <name type="scientific">Corchorus capsularis</name>
    <name type="common">Jute</name>
    <dbReference type="NCBI Taxonomy" id="210143"/>
    <lineage>
        <taxon>Eukaryota</taxon>
        <taxon>Viridiplantae</taxon>
        <taxon>Streptophyta</taxon>
        <taxon>Embryophyta</taxon>
        <taxon>Tracheophyta</taxon>
        <taxon>Spermatophyta</taxon>
        <taxon>Magnoliopsida</taxon>
        <taxon>eudicotyledons</taxon>
        <taxon>Gunneridae</taxon>
        <taxon>Pentapetalae</taxon>
        <taxon>rosids</taxon>
        <taxon>malvids</taxon>
        <taxon>Malvales</taxon>
        <taxon>Malvaceae</taxon>
        <taxon>Grewioideae</taxon>
        <taxon>Apeibeae</taxon>
        <taxon>Corchorus</taxon>
    </lineage>
</organism>
<evidence type="ECO:0000313" key="7">
    <source>
        <dbReference type="Proteomes" id="UP000188268"/>
    </source>
</evidence>
<dbReference type="OrthoDB" id="1606438at2759"/>
<keyword evidence="2" id="KW-0808">Transferase</keyword>
<evidence type="ECO:0000256" key="2">
    <source>
        <dbReference type="ARBA" id="ARBA00022679"/>
    </source>
</evidence>
<evidence type="ECO:0000259" key="5">
    <source>
        <dbReference type="Pfam" id="PF08100"/>
    </source>
</evidence>
<accession>A0A1R3IGQ0</accession>
<evidence type="ECO:0000256" key="1">
    <source>
        <dbReference type="ARBA" id="ARBA00022603"/>
    </source>
</evidence>